<evidence type="ECO:0000256" key="4">
    <source>
        <dbReference type="ARBA" id="ARBA00022884"/>
    </source>
</evidence>
<evidence type="ECO:0000256" key="3">
    <source>
        <dbReference type="ARBA" id="ARBA00022691"/>
    </source>
</evidence>
<comment type="caution">
    <text evidence="7">The sequence shown here is derived from an EMBL/GenBank/DDBJ whole genome shotgun (WGS) entry which is preliminary data.</text>
</comment>
<dbReference type="AlphaFoldDB" id="A0A0G1T152"/>
<dbReference type="InterPro" id="IPR001737">
    <property type="entry name" value="KsgA/Erm"/>
</dbReference>
<dbReference type="GO" id="GO:0005829">
    <property type="term" value="C:cytosol"/>
    <property type="evidence" value="ECO:0007669"/>
    <property type="project" value="TreeGrafter"/>
</dbReference>
<dbReference type="GO" id="GO:0003723">
    <property type="term" value="F:RNA binding"/>
    <property type="evidence" value="ECO:0007669"/>
    <property type="project" value="UniProtKB-UniRule"/>
</dbReference>
<dbReference type="SMART" id="SM00650">
    <property type="entry name" value="rADc"/>
    <property type="match status" value="1"/>
</dbReference>
<dbReference type="SUPFAM" id="SSF53335">
    <property type="entry name" value="S-adenosyl-L-methionine-dependent methyltransferases"/>
    <property type="match status" value="1"/>
</dbReference>
<protein>
    <submittedName>
        <fullName evidence="7">Ribosomal RNA small subunit methyltransferase A</fullName>
    </submittedName>
</protein>
<accession>A0A0G1T152</accession>
<gene>
    <name evidence="7" type="ORF">UY02_C0048G0001</name>
</gene>
<dbReference type="InterPro" id="IPR023165">
    <property type="entry name" value="rRNA_Ade_diMease-like_C"/>
</dbReference>
<feature type="domain" description="Ribosomal RNA adenine methylase transferase N-terminal" evidence="6">
    <location>
        <begin position="1"/>
        <end position="62"/>
    </location>
</feature>
<dbReference type="PANTHER" id="PTHR11727:SF7">
    <property type="entry name" value="DIMETHYLADENOSINE TRANSFERASE-RELATED"/>
    <property type="match status" value="1"/>
</dbReference>
<dbReference type="Proteomes" id="UP000034682">
    <property type="component" value="Unassembled WGS sequence"/>
</dbReference>
<proteinExistence type="inferred from homology"/>
<evidence type="ECO:0000313" key="7">
    <source>
        <dbReference type="EMBL" id="KKU75551.1"/>
    </source>
</evidence>
<keyword evidence="2 5" id="KW-0808">Transferase</keyword>
<dbReference type="GO" id="GO:0000179">
    <property type="term" value="F:rRNA (adenine-N6,N6-)-dimethyltransferase activity"/>
    <property type="evidence" value="ECO:0007669"/>
    <property type="project" value="UniProtKB-UniRule"/>
</dbReference>
<comment type="caution">
    <text evidence="5">Lacks conserved residue(s) required for the propagation of feature annotation.</text>
</comment>
<feature type="binding site" evidence="5">
    <location>
        <position position="1"/>
    </location>
    <ligand>
        <name>S-adenosyl-L-methionine</name>
        <dbReference type="ChEBI" id="CHEBI:59789"/>
    </ligand>
</feature>
<name>A0A0G1T152_9BACT</name>
<dbReference type="Gene3D" id="3.40.50.150">
    <property type="entry name" value="Vaccinia Virus protein VP39"/>
    <property type="match status" value="1"/>
</dbReference>
<keyword evidence="1 5" id="KW-0489">Methyltransferase</keyword>
<dbReference type="PROSITE" id="PS51689">
    <property type="entry name" value="SAM_RNA_A_N6_MT"/>
    <property type="match status" value="1"/>
</dbReference>
<dbReference type="InterPro" id="IPR020598">
    <property type="entry name" value="rRNA_Ade_methylase_Trfase_N"/>
</dbReference>
<keyword evidence="3 5" id="KW-0949">S-adenosyl-L-methionine</keyword>
<evidence type="ECO:0000256" key="1">
    <source>
        <dbReference type="ARBA" id="ARBA00022603"/>
    </source>
</evidence>
<evidence type="ECO:0000256" key="2">
    <source>
        <dbReference type="ARBA" id="ARBA00022679"/>
    </source>
</evidence>
<evidence type="ECO:0000256" key="5">
    <source>
        <dbReference type="PROSITE-ProRule" id="PRU01026"/>
    </source>
</evidence>
<dbReference type="Pfam" id="PF00398">
    <property type="entry name" value="RrnaAD"/>
    <property type="match status" value="1"/>
</dbReference>
<keyword evidence="4 5" id="KW-0694">RNA-binding</keyword>
<reference evidence="7 8" key="1">
    <citation type="journal article" date="2015" name="Nature">
        <title>rRNA introns, odd ribosomes, and small enigmatic genomes across a large radiation of phyla.</title>
        <authorList>
            <person name="Brown C.T."/>
            <person name="Hug L.A."/>
            <person name="Thomas B.C."/>
            <person name="Sharon I."/>
            <person name="Castelle C.J."/>
            <person name="Singh A."/>
            <person name="Wilkins M.J."/>
            <person name="Williams K.H."/>
            <person name="Banfield J.F."/>
        </authorList>
    </citation>
    <scope>NUCLEOTIDE SEQUENCE [LARGE SCALE GENOMIC DNA]</scope>
</reference>
<dbReference type="InterPro" id="IPR029063">
    <property type="entry name" value="SAM-dependent_MTases_sf"/>
</dbReference>
<sequence length="153" mass="17007">TMVLMIQKEVARRIVAKPPRMNLLAVSVQFYAEAKIVGYVSAAAFWPRPKVDAAIIKIPPTPPATPARAWRAGKNAVFPAIANKTAFFEIVKAGFSQPRKQLLGNLAKKLNISKEKLLKIFQDLDISEKVRAENLSLEQWISLVTSLKPITDK</sequence>
<comment type="similarity">
    <text evidence="5">Belongs to the class I-like SAM-binding methyltransferase superfamily. rRNA adenine N(6)-methyltransferase family.</text>
</comment>
<evidence type="ECO:0000313" key="8">
    <source>
        <dbReference type="Proteomes" id="UP000034682"/>
    </source>
</evidence>
<organism evidence="7 8">
    <name type="scientific">Candidatus Giovannonibacteria bacterium GW2011_GWB1_47_6b</name>
    <dbReference type="NCBI Taxonomy" id="1618655"/>
    <lineage>
        <taxon>Bacteria</taxon>
        <taxon>Candidatus Giovannoniibacteriota</taxon>
    </lineage>
</organism>
<dbReference type="Gene3D" id="1.10.8.100">
    <property type="entry name" value="Ribosomal RNA adenine dimethylase-like, domain 2"/>
    <property type="match status" value="1"/>
</dbReference>
<evidence type="ECO:0000259" key="6">
    <source>
        <dbReference type="SMART" id="SM00650"/>
    </source>
</evidence>
<feature type="non-terminal residue" evidence="7">
    <location>
        <position position="1"/>
    </location>
</feature>
<dbReference type="PANTHER" id="PTHR11727">
    <property type="entry name" value="DIMETHYLADENOSINE TRANSFERASE"/>
    <property type="match status" value="1"/>
</dbReference>
<dbReference type="EMBL" id="LCOK01000048">
    <property type="protein sequence ID" value="KKU75551.1"/>
    <property type="molecule type" value="Genomic_DNA"/>
</dbReference>